<keyword evidence="1" id="KW-0812">Transmembrane</keyword>
<keyword evidence="3" id="KW-1185">Reference proteome</keyword>
<reference evidence="2 3" key="1">
    <citation type="submission" date="2021-03" db="EMBL/GenBank/DDBJ databases">
        <title>Sequencing the genomes of 1000 actinobacteria strains.</title>
        <authorList>
            <person name="Klenk H.-P."/>
        </authorList>
    </citation>
    <scope>NUCLEOTIDE SEQUENCE [LARGE SCALE GENOMIC DNA]</scope>
    <source>
        <strain evidence="2 3">DSM 46670</strain>
    </source>
</reference>
<comment type="caution">
    <text evidence="2">The sequence shown here is derived from an EMBL/GenBank/DDBJ whole genome shotgun (WGS) entry which is preliminary data.</text>
</comment>
<accession>A0ABS4TT03</accession>
<dbReference type="EMBL" id="JAGINW010000001">
    <property type="protein sequence ID" value="MBP2327041.1"/>
    <property type="molecule type" value="Genomic_DNA"/>
</dbReference>
<sequence length="148" mass="16243">MSELTKQSPTQHRLVDLRFGFALVAVVEMVYALIGLLPPSVLSAATGWNINPDGQWVVKLIAVALASQAFVAWTLRHHPHRGVAACLAFYQVASATVDWVVWLTIPDVFATTQAKAGVLVAIPTHYLIGLLLILGIRTSRRHDTTYQM</sequence>
<evidence type="ECO:0000313" key="2">
    <source>
        <dbReference type="EMBL" id="MBP2327041.1"/>
    </source>
</evidence>
<feature type="transmembrane region" description="Helical" evidence="1">
    <location>
        <begin position="56"/>
        <end position="75"/>
    </location>
</feature>
<evidence type="ECO:0000256" key="1">
    <source>
        <dbReference type="SAM" id="Phobius"/>
    </source>
</evidence>
<feature type="transmembrane region" description="Helical" evidence="1">
    <location>
        <begin position="21"/>
        <end position="44"/>
    </location>
</feature>
<name>A0ABS4TT03_9PSEU</name>
<organism evidence="2 3">
    <name type="scientific">Kibdelosporangium banguiense</name>
    <dbReference type="NCBI Taxonomy" id="1365924"/>
    <lineage>
        <taxon>Bacteria</taxon>
        <taxon>Bacillati</taxon>
        <taxon>Actinomycetota</taxon>
        <taxon>Actinomycetes</taxon>
        <taxon>Pseudonocardiales</taxon>
        <taxon>Pseudonocardiaceae</taxon>
        <taxon>Kibdelosporangium</taxon>
    </lineage>
</organism>
<evidence type="ECO:0000313" key="3">
    <source>
        <dbReference type="Proteomes" id="UP001519332"/>
    </source>
</evidence>
<keyword evidence="1" id="KW-1133">Transmembrane helix</keyword>
<dbReference type="Proteomes" id="UP001519332">
    <property type="component" value="Unassembled WGS sequence"/>
</dbReference>
<feature type="transmembrane region" description="Helical" evidence="1">
    <location>
        <begin position="82"/>
        <end position="105"/>
    </location>
</feature>
<protein>
    <submittedName>
        <fullName evidence="2">Uncharacterized protein</fullName>
    </submittedName>
</protein>
<dbReference type="RefSeq" id="WP_209644040.1">
    <property type="nucleotide sequence ID" value="NZ_JAGINW010000001.1"/>
</dbReference>
<proteinExistence type="predicted"/>
<keyword evidence="1" id="KW-0472">Membrane</keyword>
<gene>
    <name evidence="2" type="ORF">JOF56_007426</name>
</gene>
<feature type="transmembrane region" description="Helical" evidence="1">
    <location>
        <begin position="117"/>
        <end position="136"/>
    </location>
</feature>